<evidence type="ECO:0000256" key="2">
    <source>
        <dbReference type="ARBA" id="ARBA00022801"/>
    </source>
</evidence>
<dbReference type="GO" id="GO:0009279">
    <property type="term" value="C:cell outer membrane"/>
    <property type="evidence" value="ECO:0007669"/>
    <property type="project" value="TreeGrafter"/>
</dbReference>
<evidence type="ECO:0000313" key="8">
    <source>
        <dbReference type="Proteomes" id="UP000276309"/>
    </source>
</evidence>
<feature type="chain" id="PRO_5017849822" description="Pectinesterase" evidence="5">
    <location>
        <begin position="27"/>
        <end position="334"/>
    </location>
</feature>
<feature type="signal peptide" evidence="5">
    <location>
        <begin position="1"/>
        <end position="26"/>
    </location>
</feature>
<comment type="catalytic activity">
    <reaction evidence="5">
        <text>[(1-&gt;4)-alpha-D-galacturonosyl methyl ester](n) + n H2O = [(1-&gt;4)-alpha-D-galacturonosyl](n) + n methanol + n H(+)</text>
        <dbReference type="Rhea" id="RHEA:22380"/>
        <dbReference type="Rhea" id="RHEA-COMP:14570"/>
        <dbReference type="Rhea" id="RHEA-COMP:14573"/>
        <dbReference type="ChEBI" id="CHEBI:15377"/>
        <dbReference type="ChEBI" id="CHEBI:15378"/>
        <dbReference type="ChEBI" id="CHEBI:17790"/>
        <dbReference type="ChEBI" id="CHEBI:140522"/>
        <dbReference type="ChEBI" id="CHEBI:140523"/>
        <dbReference type="EC" id="3.1.1.11"/>
    </reaction>
</comment>
<comment type="similarity">
    <text evidence="1">Belongs to the pectinesterase family.</text>
</comment>
<comment type="pathway">
    <text evidence="5">Glycan metabolism; pectin degradation; 2-dehydro-3-deoxy-D-gluconate from pectin: step 1/5.</text>
</comment>
<dbReference type="GO" id="GO:0030599">
    <property type="term" value="F:pectinesterase activity"/>
    <property type="evidence" value="ECO:0007669"/>
    <property type="project" value="UniProtKB-UniRule"/>
</dbReference>
<dbReference type="OrthoDB" id="9804686at2"/>
<dbReference type="Proteomes" id="UP000276309">
    <property type="component" value="Chromosome"/>
</dbReference>
<keyword evidence="8" id="KW-1185">Reference proteome</keyword>
<dbReference type="InterPro" id="IPR012334">
    <property type="entry name" value="Pectin_lyas_fold"/>
</dbReference>
<dbReference type="InterPro" id="IPR011050">
    <property type="entry name" value="Pectin_lyase_fold/virulence"/>
</dbReference>
<sequence>MNSFVKSIVCSLFCFLFLILGSEVTAQNNPEKKVDIYNMTVAQDGSGDFTSIQEAINSAKGFPDKRVIIKIKNGIYREKIEVYEWNNRMSLIGEDREKTIITYDDYFNKLNLGRNSTFHTPTVLVQGNDFYAANLTIENTAGEVGQAVALAVNADRVLVENCTITGNQDTLYVTGEGFQQYFKNCYIEGTTDFIFGQATVLFQDCTIHSKSNSFITAASTPKGEPFGYVFKNCNLTAAEEANEVYLGRPWRTYAKTVFIQCSMGDHILPKGWDNWSNKEAEKEALYAEYECNGPGFNPKERVAWAKQLTAAEASEYTIENILGNEKHPSWYEKF</sequence>
<dbReference type="KEGG" id="emar:D1013_02410"/>
<dbReference type="GO" id="GO:0042545">
    <property type="term" value="P:cell wall modification"/>
    <property type="evidence" value="ECO:0007669"/>
    <property type="project" value="UniProtKB-UniRule"/>
</dbReference>
<accession>A0A3G2L242</accession>
<evidence type="ECO:0000256" key="5">
    <source>
        <dbReference type="RuleBase" id="RU000589"/>
    </source>
</evidence>
<feature type="domain" description="Pectinesterase catalytic" evidence="6">
    <location>
        <begin position="38"/>
        <end position="323"/>
    </location>
</feature>
<dbReference type="PROSITE" id="PS00503">
    <property type="entry name" value="PECTINESTERASE_2"/>
    <property type="match status" value="1"/>
</dbReference>
<dbReference type="Pfam" id="PF01095">
    <property type="entry name" value="Pectinesterase"/>
    <property type="match status" value="1"/>
</dbReference>
<proteinExistence type="inferred from homology"/>
<dbReference type="GO" id="GO:0045490">
    <property type="term" value="P:pectin catabolic process"/>
    <property type="evidence" value="ECO:0007669"/>
    <property type="project" value="UniProtKB-UniRule"/>
</dbReference>
<dbReference type="PANTHER" id="PTHR31321:SF57">
    <property type="entry name" value="PECTINESTERASE 53-RELATED"/>
    <property type="match status" value="1"/>
</dbReference>
<evidence type="ECO:0000256" key="4">
    <source>
        <dbReference type="PROSITE-ProRule" id="PRU10040"/>
    </source>
</evidence>
<organism evidence="7 8">
    <name type="scientific">Euzebyella marina</name>
    <dbReference type="NCBI Taxonomy" id="1761453"/>
    <lineage>
        <taxon>Bacteria</taxon>
        <taxon>Pseudomonadati</taxon>
        <taxon>Bacteroidota</taxon>
        <taxon>Flavobacteriia</taxon>
        <taxon>Flavobacteriales</taxon>
        <taxon>Flavobacteriaceae</taxon>
        <taxon>Euzebyella</taxon>
    </lineage>
</organism>
<keyword evidence="2 5" id="KW-0378">Hydrolase</keyword>
<dbReference type="InterPro" id="IPR033131">
    <property type="entry name" value="Pectinesterase_Asp_AS"/>
</dbReference>
<dbReference type="PANTHER" id="PTHR31321">
    <property type="entry name" value="ACYL-COA THIOESTER HYDROLASE YBHC-RELATED"/>
    <property type="match status" value="1"/>
</dbReference>
<name>A0A3G2L242_9FLAO</name>
<keyword evidence="5" id="KW-0732">Signal</keyword>
<dbReference type="EMBL" id="CP032050">
    <property type="protein sequence ID" value="AYN66318.1"/>
    <property type="molecule type" value="Genomic_DNA"/>
</dbReference>
<evidence type="ECO:0000256" key="1">
    <source>
        <dbReference type="ARBA" id="ARBA00008891"/>
    </source>
</evidence>
<keyword evidence="3 5" id="KW-0063">Aspartyl esterase</keyword>
<dbReference type="SUPFAM" id="SSF51126">
    <property type="entry name" value="Pectin lyase-like"/>
    <property type="match status" value="1"/>
</dbReference>
<feature type="active site" evidence="4">
    <location>
        <position position="192"/>
    </location>
</feature>
<dbReference type="UniPathway" id="UPA00545">
    <property type="reaction ID" value="UER00823"/>
</dbReference>
<evidence type="ECO:0000259" key="6">
    <source>
        <dbReference type="Pfam" id="PF01095"/>
    </source>
</evidence>
<reference evidence="7 8" key="1">
    <citation type="submission" date="2018-08" db="EMBL/GenBank/DDBJ databases">
        <title>The reduced genetic potential of extracellular carbohydrate catabolism in Euzebyella marina RN62, a Flavobacteriia bacterium isolated from the hadal water.</title>
        <authorList>
            <person name="Xue C."/>
        </authorList>
    </citation>
    <scope>NUCLEOTIDE SEQUENCE [LARGE SCALE GENOMIC DNA]</scope>
    <source>
        <strain evidence="7 8">RN62</strain>
    </source>
</reference>
<evidence type="ECO:0000313" key="7">
    <source>
        <dbReference type="EMBL" id="AYN66318.1"/>
    </source>
</evidence>
<dbReference type="AlphaFoldDB" id="A0A3G2L242"/>
<dbReference type="EC" id="3.1.1.11" evidence="5"/>
<dbReference type="Gene3D" id="2.160.20.10">
    <property type="entry name" value="Single-stranded right-handed beta-helix, Pectin lyase-like"/>
    <property type="match status" value="1"/>
</dbReference>
<protein>
    <recommendedName>
        <fullName evidence="5">Pectinesterase</fullName>
        <ecNumber evidence="5">3.1.1.11</ecNumber>
    </recommendedName>
</protein>
<dbReference type="RefSeq" id="WP_121847370.1">
    <property type="nucleotide sequence ID" value="NZ_CP032050.1"/>
</dbReference>
<evidence type="ECO:0000256" key="3">
    <source>
        <dbReference type="ARBA" id="ARBA00023085"/>
    </source>
</evidence>
<gene>
    <name evidence="7" type="ORF">D1013_02410</name>
</gene>
<dbReference type="InterPro" id="IPR000070">
    <property type="entry name" value="Pectinesterase_cat"/>
</dbReference>